<dbReference type="EMBL" id="AUNC01000003">
    <property type="protein sequence ID" value="KEO58964.1"/>
    <property type="molecule type" value="Genomic_DNA"/>
</dbReference>
<evidence type="ECO:0000313" key="2">
    <source>
        <dbReference type="Proteomes" id="UP000027463"/>
    </source>
</evidence>
<reference evidence="1 2" key="1">
    <citation type="submission" date="2013-07" db="EMBL/GenBank/DDBJ databases">
        <title>Thalassospira permensis NBRC 106175 Genome Sequencing.</title>
        <authorList>
            <person name="Lai Q."/>
            <person name="Shao Z."/>
        </authorList>
    </citation>
    <scope>NUCLEOTIDE SEQUENCE [LARGE SCALE GENOMIC DNA]</scope>
    <source>
        <strain evidence="1 2">NBRC 106175</strain>
    </source>
</reference>
<keyword evidence="2" id="KW-1185">Reference proteome</keyword>
<comment type="caution">
    <text evidence="1">The sequence shown here is derived from an EMBL/GenBank/DDBJ whole genome shotgun (WGS) entry which is preliminary data.</text>
</comment>
<evidence type="ECO:0000313" key="1">
    <source>
        <dbReference type="EMBL" id="KEO58964.1"/>
    </source>
</evidence>
<name>A0ABR4TSW7_9PROT</name>
<protein>
    <submittedName>
        <fullName evidence="1">Uncharacterized protein</fullName>
    </submittedName>
</protein>
<proteinExistence type="predicted"/>
<organism evidence="1 2">
    <name type="scientific">Thalassospira permensis NBRC 106175</name>
    <dbReference type="NCBI Taxonomy" id="1353532"/>
    <lineage>
        <taxon>Bacteria</taxon>
        <taxon>Pseudomonadati</taxon>
        <taxon>Pseudomonadota</taxon>
        <taxon>Alphaproteobacteria</taxon>
        <taxon>Rhodospirillales</taxon>
        <taxon>Thalassospiraceae</taxon>
        <taxon>Thalassospira</taxon>
    </lineage>
</organism>
<dbReference type="Proteomes" id="UP000027463">
    <property type="component" value="Unassembled WGS sequence"/>
</dbReference>
<gene>
    <name evidence="1" type="ORF">SMB34_11765</name>
</gene>
<sequence>MQGPKQRLDRRAPVAIAVEQAHHGANMAPTGF</sequence>
<accession>A0ABR4TSW7</accession>